<reference evidence="1 2" key="1">
    <citation type="submission" date="2019-01" db="EMBL/GenBank/DDBJ databases">
        <title>Vibrio BEI176 sp. nov, a marine bacterium isolated from China: eastern marignal seas.</title>
        <authorList>
            <person name="Li B."/>
        </authorList>
    </citation>
    <scope>NUCLEOTIDE SEQUENCE [LARGE SCALE GENOMIC DNA]</scope>
    <source>
        <strain evidence="1 2">BEI176</strain>
    </source>
</reference>
<feature type="non-terminal residue" evidence="1">
    <location>
        <position position="1"/>
    </location>
</feature>
<name>A0A4Y8W7K0_9VIBR</name>
<dbReference type="AlphaFoldDB" id="A0A4Y8W7K0"/>
<keyword evidence="2" id="KW-1185">Reference proteome</keyword>
<comment type="caution">
    <text evidence="1">The sequence shown here is derived from an EMBL/GenBank/DDBJ whole genome shotgun (WGS) entry which is preliminary data.</text>
</comment>
<evidence type="ECO:0000313" key="1">
    <source>
        <dbReference type="EMBL" id="TFH88784.1"/>
    </source>
</evidence>
<evidence type="ECO:0000313" key="2">
    <source>
        <dbReference type="Proteomes" id="UP000297753"/>
    </source>
</evidence>
<gene>
    <name evidence="1" type="ORF">ELS82_26220</name>
</gene>
<proteinExistence type="predicted"/>
<accession>A0A4Y8W7K0</accession>
<organism evidence="1 2">
    <name type="scientific">Vibrio ouci</name>
    <dbReference type="NCBI Taxonomy" id="2499078"/>
    <lineage>
        <taxon>Bacteria</taxon>
        <taxon>Pseudomonadati</taxon>
        <taxon>Pseudomonadota</taxon>
        <taxon>Gammaproteobacteria</taxon>
        <taxon>Vibrionales</taxon>
        <taxon>Vibrionaceae</taxon>
        <taxon>Vibrio</taxon>
    </lineage>
</organism>
<dbReference type="EMBL" id="SATR01000448">
    <property type="protein sequence ID" value="TFH88784.1"/>
    <property type="molecule type" value="Genomic_DNA"/>
</dbReference>
<dbReference type="Proteomes" id="UP000297753">
    <property type="component" value="Unassembled WGS sequence"/>
</dbReference>
<protein>
    <submittedName>
        <fullName evidence="1">Uncharacterized protein</fullName>
    </submittedName>
</protein>
<sequence length="26" mass="2795">VGKIGRLLFLSRVASLGREVELLVLG</sequence>